<organism evidence="1">
    <name type="scientific">Acidithiobacillus ferrianus</name>
    <dbReference type="NCBI Taxonomy" id="2678518"/>
    <lineage>
        <taxon>Bacteria</taxon>
        <taxon>Pseudomonadati</taxon>
        <taxon>Pseudomonadota</taxon>
        <taxon>Acidithiobacillia</taxon>
        <taxon>Acidithiobacillales</taxon>
        <taxon>Acidithiobacillaceae</taxon>
        <taxon>Acidithiobacillus</taxon>
    </lineage>
</organism>
<accession>A0A845U1Z3</accession>
<reference evidence="1" key="1">
    <citation type="submission" date="2019-11" db="EMBL/GenBank/DDBJ databases">
        <title>Acidithiobacillus ferrianus sp. nov.: a facultatively anaerobic and extremely acidophilic chemolithoautotroph.</title>
        <authorList>
            <person name="Norris P.R."/>
            <person name="Falagan C."/>
            <person name="Moya-Beltran A."/>
            <person name="Castro M."/>
            <person name="Quatrini R."/>
            <person name="Johnson D.B."/>
        </authorList>
    </citation>
    <scope>NUCLEOTIDE SEQUENCE [LARGE SCALE GENOMIC DNA]</scope>
    <source>
        <strain evidence="1">MG</strain>
    </source>
</reference>
<comment type="caution">
    <text evidence="1">The sequence shown here is derived from an EMBL/GenBank/DDBJ whole genome shotgun (WGS) entry which is preliminary data.</text>
</comment>
<proteinExistence type="predicted"/>
<name>A0A845U1Z3_9PROT</name>
<gene>
    <name evidence="1" type="ORF">GL267_02850</name>
</gene>
<dbReference type="EMBL" id="WNJL01000011">
    <property type="protein sequence ID" value="NDU41622.1"/>
    <property type="molecule type" value="Genomic_DNA"/>
</dbReference>
<dbReference type="RefSeq" id="WP_163096294.1">
    <property type="nucleotide sequence ID" value="NZ_CP127523.1"/>
</dbReference>
<dbReference type="AlphaFoldDB" id="A0A845U1Z3"/>
<sequence>MKMVYALVIIGALALFTLFLWWARGPVDSVTTRQGSTGWYVQHPDALAVENLKCWKLLQAASFADVDKVMAEHPHCRAVYEAIQKQDSAHAD</sequence>
<evidence type="ECO:0000313" key="1">
    <source>
        <dbReference type="EMBL" id="NDU41622.1"/>
    </source>
</evidence>
<protein>
    <submittedName>
        <fullName evidence="1">Uncharacterized protein</fullName>
    </submittedName>
</protein>